<name>A0ABU6WPX4_9FABA</name>
<dbReference type="EMBL" id="JASCZI010182447">
    <property type="protein sequence ID" value="MED6187920.1"/>
    <property type="molecule type" value="Genomic_DNA"/>
</dbReference>
<evidence type="ECO:0000313" key="2">
    <source>
        <dbReference type="Proteomes" id="UP001341840"/>
    </source>
</evidence>
<dbReference type="Proteomes" id="UP001341840">
    <property type="component" value="Unassembled WGS sequence"/>
</dbReference>
<accession>A0ABU6WPX4</accession>
<proteinExistence type="predicted"/>
<organism evidence="1 2">
    <name type="scientific">Stylosanthes scabra</name>
    <dbReference type="NCBI Taxonomy" id="79078"/>
    <lineage>
        <taxon>Eukaryota</taxon>
        <taxon>Viridiplantae</taxon>
        <taxon>Streptophyta</taxon>
        <taxon>Embryophyta</taxon>
        <taxon>Tracheophyta</taxon>
        <taxon>Spermatophyta</taxon>
        <taxon>Magnoliopsida</taxon>
        <taxon>eudicotyledons</taxon>
        <taxon>Gunneridae</taxon>
        <taxon>Pentapetalae</taxon>
        <taxon>rosids</taxon>
        <taxon>fabids</taxon>
        <taxon>Fabales</taxon>
        <taxon>Fabaceae</taxon>
        <taxon>Papilionoideae</taxon>
        <taxon>50 kb inversion clade</taxon>
        <taxon>dalbergioids sensu lato</taxon>
        <taxon>Dalbergieae</taxon>
        <taxon>Pterocarpus clade</taxon>
        <taxon>Stylosanthes</taxon>
    </lineage>
</organism>
<keyword evidence="2" id="KW-1185">Reference proteome</keyword>
<sequence>MVEQNPEEGKKSGKLRRTIRETDMDLYGYKKVGVVFPSVAFIFGERKDPHEVLYKRGSRQMDREDFGTLLPRNEPSNYVMEQIAFKAAWTHSQLQETTYWSLPVYFSDCVLGVDVTIEDLFSMFKAEWLPRPVGLRYIYVQMKEFLYPSKEAHLYLMATALDHILRVGFHGIDVLGQKRPLHKWDPDFVLGVPNMGNP</sequence>
<gene>
    <name evidence="1" type="ORF">PIB30_081151</name>
</gene>
<reference evidence="1 2" key="1">
    <citation type="journal article" date="2023" name="Plants (Basel)">
        <title>Bridging the Gap: Combining Genomics and Transcriptomics Approaches to Understand Stylosanthes scabra, an Orphan Legume from the Brazilian Caatinga.</title>
        <authorList>
            <person name="Ferreira-Neto J.R.C."/>
            <person name="da Silva M.D."/>
            <person name="Binneck E."/>
            <person name="de Melo N.F."/>
            <person name="da Silva R.H."/>
            <person name="de Melo A.L.T.M."/>
            <person name="Pandolfi V."/>
            <person name="Bustamante F.O."/>
            <person name="Brasileiro-Vidal A.C."/>
            <person name="Benko-Iseppon A.M."/>
        </authorList>
    </citation>
    <scope>NUCLEOTIDE SEQUENCE [LARGE SCALE GENOMIC DNA]</scope>
    <source>
        <tissue evidence="1">Leaves</tissue>
    </source>
</reference>
<comment type="caution">
    <text evidence="1">The sequence shown here is derived from an EMBL/GenBank/DDBJ whole genome shotgun (WGS) entry which is preliminary data.</text>
</comment>
<protein>
    <submittedName>
        <fullName evidence="1">Uncharacterized protein</fullName>
    </submittedName>
</protein>
<evidence type="ECO:0000313" key="1">
    <source>
        <dbReference type="EMBL" id="MED6187920.1"/>
    </source>
</evidence>